<name>A0A955LAZ0_9BACT</name>
<organism evidence="1 2">
    <name type="scientific">Candidatus Dojkabacteria bacterium</name>
    <dbReference type="NCBI Taxonomy" id="2099670"/>
    <lineage>
        <taxon>Bacteria</taxon>
        <taxon>Candidatus Dojkabacteria</taxon>
    </lineage>
</organism>
<reference evidence="1" key="2">
    <citation type="journal article" date="2021" name="Microbiome">
        <title>Successional dynamics and alternative stable states in a saline activated sludge microbial community over 9 years.</title>
        <authorList>
            <person name="Wang Y."/>
            <person name="Ye J."/>
            <person name="Ju F."/>
            <person name="Liu L."/>
            <person name="Boyd J.A."/>
            <person name="Deng Y."/>
            <person name="Parks D.H."/>
            <person name="Jiang X."/>
            <person name="Yin X."/>
            <person name="Woodcroft B.J."/>
            <person name="Tyson G.W."/>
            <person name="Hugenholtz P."/>
            <person name="Polz M.F."/>
            <person name="Zhang T."/>
        </authorList>
    </citation>
    <scope>NUCLEOTIDE SEQUENCE</scope>
    <source>
        <strain evidence="1">HKST-UBA09</strain>
    </source>
</reference>
<sequence length="119" mass="13798">MKIGDKVYIPKGNAGQGCWGTISDIIEHENSSSMVFFKEYTEGVSEDEIKVRPKFSLEELEIMVFEVSQNWIKSNQRFGQYFYNQYDNSGIPFPELFYTPAITKAIDLIYENYLKIVVS</sequence>
<protein>
    <submittedName>
        <fullName evidence="1">Uncharacterized protein</fullName>
    </submittedName>
</protein>
<dbReference type="EMBL" id="JAGQLF010000112">
    <property type="protein sequence ID" value="MCA9387394.1"/>
    <property type="molecule type" value="Genomic_DNA"/>
</dbReference>
<reference evidence="1" key="1">
    <citation type="submission" date="2020-04" db="EMBL/GenBank/DDBJ databases">
        <authorList>
            <person name="Zhang T."/>
        </authorList>
    </citation>
    <scope>NUCLEOTIDE SEQUENCE</scope>
    <source>
        <strain evidence="1">HKST-UBA09</strain>
    </source>
</reference>
<dbReference type="AlphaFoldDB" id="A0A955LAZ0"/>
<dbReference type="Proteomes" id="UP000714915">
    <property type="component" value="Unassembled WGS sequence"/>
</dbReference>
<comment type="caution">
    <text evidence="1">The sequence shown here is derived from an EMBL/GenBank/DDBJ whole genome shotgun (WGS) entry which is preliminary data.</text>
</comment>
<evidence type="ECO:0000313" key="2">
    <source>
        <dbReference type="Proteomes" id="UP000714915"/>
    </source>
</evidence>
<accession>A0A955LAZ0</accession>
<evidence type="ECO:0000313" key="1">
    <source>
        <dbReference type="EMBL" id="MCA9387394.1"/>
    </source>
</evidence>
<gene>
    <name evidence="1" type="ORF">KC669_05170</name>
</gene>
<proteinExistence type="predicted"/>